<sequence length="114" mass="12201">MKTLARALQLKELSQRSIELLVLSACQTAEGNDRAPLGLSGVPLQSGARIALGSLWPVGDNAPQLLMTRFYEALQQSGMTKAQALQAAQHALIAGGRYTQPNAWAGFILVGNWL</sequence>
<dbReference type="Pfam" id="PF12770">
    <property type="entry name" value="CHAT"/>
    <property type="match status" value="1"/>
</dbReference>
<evidence type="ECO:0000313" key="3">
    <source>
        <dbReference type="Proteomes" id="UP000548632"/>
    </source>
</evidence>
<name>A0A839HLN6_9GAMM</name>
<evidence type="ECO:0000259" key="1">
    <source>
        <dbReference type="Pfam" id="PF12770"/>
    </source>
</evidence>
<dbReference type="Proteomes" id="UP000548632">
    <property type="component" value="Unassembled WGS sequence"/>
</dbReference>
<protein>
    <submittedName>
        <fullName evidence="2">CHAT domain-containing protein</fullName>
    </submittedName>
</protein>
<organism evidence="2 3">
    <name type="scientific">Thiospirillum jenense</name>
    <dbReference type="NCBI Taxonomy" id="1653858"/>
    <lineage>
        <taxon>Bacteria</taxon>
        <taxon>Pseudomonadati</taxon>
        <taxon>Pseudomonadota</taxon>
        <taxon>Gammaproteobacteria</taxon>
        <taxon>Chromatiales</taxon>
        <taxon>Chromatiaceae</taxon>
        <taxon>Thiospirillum</taxon>
    </lineage>
</organism>
<keyword evidence="3" id="KW-1185">Reference proteome</keyword>
<proteinExistence type="predicted"/>
<dbReference type="PANTHER" id="PTHR10098:SF112">
    <property type="entry name" value="SLR0380 PROTEIN"/>
    <property type="match status" value="1"/>
</dbReference>
<comment type="caution">
    <text evidence="2">The sequence shown here is derived from an EMBL/GenBank/DDBJ whole genome shotgun (WGS) entry which is preliminary data.</text>
</comment>
<feature type="domain" description="CHAT" evidence="1">
    <location>
        <begin position="7"/>
        <end position="112"/>
    </location>
</feature>
<evidence type="ECO:0000313" key="2">
    <source>
        <dbReference type="EMBL" id="MBB1127209.1"/>
    </source>
</evidence>
<dbReference type="AlphaFoldDB" id="A0A839HLN6"/>
<dbReference type="PANTHER" id="PTHR10098">
    <property type="entry name" value="RAPSYN-RELATED"/>
    <property type="match status" value="1"/>
</dbReference>
<dbReference type="EMBL" id="JABVCQ010000041">
    <property type="protein sequence ID" value="MBB1127209.1"/>
    <property type="molecule type" value="Genomic_DNA"/>
</dbReference>
<dbReference type="InterPro" id="IPR024983">
    <property type="entry name" value="CHAT_dom"/>
</dbReference>
<accession>A0A839HLN6</accession>
<gene>
    <name evidence="2" type="ORF">HUK38_13385</name>
</gene>
<reference evidence="2 3" key="1">
    <citation type="journal article" date="2020" name="Arch. Microbiol.">
        <title>The genome sequence of the giant phototrophic gammaproteobacterium Thiospirillum jenense gives insight into its physiological properties and phylogenetic relationships.</title>
        <authorList>
            <person name="Imhoff J.F."/>
            <person name="Meyer T.E."/>
            <person name="Kyndt J.A."/>
        </authorList>
    </citation>
    <scope>NUCLEOTIDE SEQUENCE [LARGE SCALE GENOMIC DNA]</scope>
    <source>
        <strain evidence="2 3">DSM 216</strain>
    </source>
</reference>